<comment type="similarity">
    <text evidence="2 10">Belongs to the peptidase M3 family.</text>
</comment>
<proteinExistence type="inferred from homology"/>
<evidence type="ECO:0000256" key="3">
    <source>
        <dbReference type="ARBA" id="ARBA00022670"/>
    </source>
</evidence>
<comment type="subcellular location">
    <subcellularLocation>
        <location evidence="1">Mitochondrion</location>
    </subcellularLocation>
</comment>
<comment type="caution">
    <text evidence="12">The sequence shown here is derived from an EMBL/GenBank/DDBJ whole genome shotgun (WGS) entry which is preliminary data.</text>
</comment>
<keyword evidence="5 10" id="KW-0378">Hydrolase</keyword>
<dbReference type="InterPro" id="IPR045090">
    <property type="entry name" value="Pept_M3A_M3B"/>
</dbReference>
<dbReference type="PANTHER" id="PTHR11804">
    <property type="entry name" value="PROTEASE M3 THIMET OLIGOPEPTIDASE-RELATED"/>
    <property type="match status" value="1"/>
</dbReference>
<evidence type="ECO:0000256" key="4">
    <source>
        <dbReference type="ARBA" id="ARBA00022723"/>
    </source>
</evidence>
<dbReference type="Proteomes" id="UP001291926">
    <property type="component" value="Unassembled WGS sequence"/>
</dbReference>
<evidence type="ECO:0000259" key="11">
    <source>
        <dbReference type="Pfam" id="PF01432"/>
    </source>
</evidence>
<dbReference type="SUPFAM" id="SSF55486">
    <property type="entry name" value="Metalloproteases ('zincins'), catalytic domain"/>
    <property type="match status" value="1"/>
</dbReference>
<dbReference type="InterPro" id="IPR001567">
    <property type="entry name" value="Pept_M3A_M3B_dom"/>
</dbReference>
<sequence>MLHALICKPVSYFTYARRFLHSSTAPLIKETGLYGFEHLKAPKGFQRMVDDAIERSDELVKYIAGMPSPPEIIKAMDEVSDTVCTVIDSAELCRHTHPDRDFVDEASKATLRMNEYIHHLNSNPSLYHAVIKAEQNPHMLSEEAQRAAHYLRIDLEKGGIHLSAEKLDRVNQLNMEVVQLCRKFNENIITDPGQVDIFPASRIPKKLHHLTKTIYRPSSVASQKSAGTDCNLKERGLRLVTEPDALCSILQLASDAEVRKLAYIGGNSSPRANLVVLDKLLDARHEFSEIMGCNSYSEFALKENMASSPEVVMSFLHDMSKMVRPKAEEEFKKILEFKRANSGLLVEDLEPWDEPYFTRMMKSSAHSLDYSVVASYFSLPQCIEGLKVLAESLFGVRCHEIPLGPGESWHPDVLKLSLYHPDEGDLGYLYLDLKSRKGKHPICAHFAIRGGRRISETDYQLPIIALVCNFSGPNFASVQLHHSDVETLFHEFGHAVHSLLSRTDYQHFSGTRVVLDFAETPSNLFEYYAWDYRVLRKFAKHNSTGDLIPEKLVESLVGAKKMFAATELQRQVFYTLIDQTLHTLKPSSISNTISIVADLKREHTSWKHVEGTHWHTRFSHLVTYGAGYYSYLYAKCFAATIWQKTCQEDPLSLDTGSALRSKLLQHGGAKDPAIILNDLVGNCATRNQNGGIVPDVTSLAMEMKLLD</sequence>
<dbReference type="InterPro" id="IPR024077">
    <property type="entry name" value="Neurolysin/TOP_dom2"/>
</dbReference>
<keyword evidence="13" id="KW-1185">Reference proteome</keyword>
<keyword evidence="8 10" id="KW-0482">Metalloprotease</keyword>
<keyword evidence="6 10" id="KW-0862">Zinc</keyword>
<name>A0ABR0DKW0_9LAMI</name>
<evidence type="ECO:0000256" key="10">
    <source>
        <dbReference type="RuleBase" id="RU003435"/>
    </source>
</evidence>
<dbReference type="InterPro" id="IPR024079">
    <property type="entry name" value="MetalloPept_cat_dom_sf"/>
</dbReference>
<gene>
    <name evidence="12" type="ORF">RD792_005257</name>
</gene>
<evidence type="ECO:0000256" key="7">
    <source>
        <dbReference type="ARBA" id="ARBA00022946"/>
    </source>
</evidence>
<evidence type="ECO:0000313" key="12">
    <source>
        <dbReference type="EMBL" id="KAK4489448.1"/>
    </source>
</evidence>
<evidence type="ECO:0000256" key="2">
    <source>
        <dbReference type="ARBA" id="ARBA00006040"/>
    </source>
</evidence>
<keyword evidence="7" id="KW-0809">Transit peptide</keyword>
<evidence type="ECO:0000256" key="9">
    <source>
        <dbReference type="ARBA" id="ARBA00023128"/>
    </source>
</evidence>
<evidence type="ECO:0000256" key="1">
    <source>
        <dbReference type="ARBA" id="ARBA00004173"/>
    </source>
</evidence>
<keyword evidence="3 10" id="KW-0645">Protease</keyword>
<organism evidence="12 13">
    <name type="scientific">Penstemon davidsonii</name>
    <dbReference type="NCBI Taxonomy" id="160366"/>
    <lineage>
        <taxon>Eukaryota</taxon>
        <taxon>Viridiplantae</taxon>
        <taxon>Streptophyta</taxon>
        <taxon>Embryophyta</taxon>
        <taxon>Tracheophyta</taxon>
        <taxon>Spermatophyta</taxon>
        <taxon>Magnoliopsida</taxon>
        <taxon>eudicotyledons</taxon>
        <taxon>Gunneridae</taxon>
        <taxon>Pentapetalae</taxon>
        <taxon>asterids</taxon>
        <taxon>lamiids</taxon>
        <taxon>Lamiales</taxon>
        <taxon>Plantaginaceae</taxon>
        <taxon>Cheloneae</taxon>
        <taxon>Penstemon</taxon>
    </lineage>
</organism>
<keyword evidence="9" id="KW-0496">Mitochondrion</keyword>
<feature type="domain" description="Peptidase M3A/M3B catalytic" evidence="11">
    <location>
        <begin position="251"/>
        <end position="683"/>
    </location>
</feature>
<evidence type="ECO:0000256" key="6">
    <source>
        <dbReference type="ARBA" id="ARBA00022833"/>
    </source>
</evidence>
<dbReference type="Gene3D" id="1.10.1370.10">
    <property type="entry name" value="Neurolysin, domain 3"/>
    <property type="match status" value="1"/>
</dbReference>
<accession>A0ABR0DKW0</accession>
<dbReference type="EMBL" id="JAYDYQ010001088">
    <property type="protein sequence ID" value="KAK4489448.1"/>
    <property type="molecule type" value="Genomic_DNA"/>
</dbReference>
<dbReference type="InterPro" id="IPR033851">
    <property type="entry name" value="M3A_MIP"/>
</dbReference>
<keyword evidence="4 10" id="KW-0479">Metal-binding</keyword>
<dbReference type="Gene3D" id="3.40.390.10">
    <property type="entry name" value="Collagenase (Catalytic Domain)"/>
    <property type="match status" value="1"/>
</dbReference>
<reference evidence="12 13" key="1">
    <citation type="journal article" date="2023" name="bioRxiv">
        <title>Genome report: Whole genome sequence and annotation of Penstemon davidsonii.</title>
        <authorList>
            <person name="Ostevik K.L."/>
            <person name="Alabady M."/>
            <person name="Zhang M."/>
            <person name="Rausher M.D."/>
        </authorList>
    </citation>
    <scope>NUCLEOTIDE SEQUENCE [LARGE SCALE GENOMIC DNA]</scope>
    <source>
        <strain evidence="12">DNT005</strain>
        <tissue evidence="12">Whole leaf</tissue>
    </source>
</reference>
<comment type="cofactor">
    <cofactor evidence="10">
        <name>Zn(2+)</name>
        <dbReference type="ChEBI" id="CHEBI:29105"/>
    </cofactor>
    <text evidence="10">Binds 1 zinc ion.</text>
</comment>
<dbReference type="PANTHER" id="PTHR11804:SF79">
    <property type="entry name" value="MITOCHONDRIAL INTERMEDIATE PEPTIDASE"/>
    <property type="match status" value="1"/>
</dbReference>
<evidence type="ECO:0000256" key="5">
    <source>
        <dbReference type="ARBA" id="ARBA00022801"/>
    </source>
</evidence>
<protein>
    <recommendedName>
        <fullName evidence="11">Peptidase M3A/M3B catalytic domain-containing protein</fullName>
    </recommendedName>
</protein>
<dbReference type="Pfam" id="PF01432">
    <property type="entry name" value="Peptidase_M3"/>
    <property type="match status" value="1"/>
</dbReference>
<evidence type="ECO:0000313" key="13">
    <source>
        <dbReference type="Proteomes" id="UP001291926"/>
    </source>
</evidence>
<evidence type="ECO:0000256" key="8">
    <source>
        <dbReference type="ARBA" id="ARBA00023049"/>
    </source>
</evidence>
<dbReference type="CDD" id="cd06457">
    <property type="entry name" value="M3A_MIP"/>
    <property type="match status" value="1"/>
</dbReference>